<dbReference type="InterPro" id="IPR036388">
    <property type="entry name" value="WH-like_DNA-bd_sf"/>
</dbReference>
<dbReference type="GO" id="GO:0003700">
    <property type="term" value="F:DNA-binding transcription factor activity"/>
    <property type="evidence" value="ECO:0007669"/>
    <property type="project" value="InterPro"/>
</dbReference>
<sequence length="220" mass="25603">MQTSVGSNAYSVIKEQIINLELEPGEKISESELGSRLQVSRTPIREAFKRLAQEGLIDIYPQRGSFVSQIDESYVEEGRFMREHMELAVIELACQKIPDHYLVDLEESILLQEKSVEAKNYKRLFQLDEYFHQVFFLGCDKERTWTAVQNMMANLNRTRMLSLASEFNWEMIVMQHKQILEAVAKNDPDQAKAVMKEHLTMVNVDIANLKQQYGSYFKDK</sequence>
<reference evidence="5 6" key="1">
    <citation type="submission" date="2018-09" db="EMBL/GenBank/DDBJ databases">
        <title>Genomic Encyclopedia of Archaeal and Bacterial Type Strains, Phase II (KMG-II): from individual species to whole genera.</title>
        <authorList>
            <person name="Goeker M."/>
        </authorList>
    </citation>
    <scope>NUCLEOTIDE SEQUENCE [LARGE SCALE GENOMIC DNA]</scope>
    <source>
        <strain evidence="5 6">DSM 17008</strain>
    </source>
</reference>
<evidence type="ECO:0000256" key="3">
    <source>
        <dbReference type="ARBA" id="ARBA00023163"/>
    </source>
</evidence>
<dbReference type="EMBL" id="RAPK01000006">
    <property type="protein sequence ID" value="RKD76323.1"/>
    <property type="molecule type" value="Genomic_DNA"/>
</dbReference>
<dbReference type="InterPro" id="IPR011711">
    <property type="entry name" value="GntR_C"/>
</dbReference>
<accession>A0A419V8N7</accession>
<keyword evidence="6" id="KW-1185">Reference proteome</keyword>
<dbReference type="InterPro" id="IPR000524">
    <property type="entry name" value="Tscrpt_reg_HTH_GntR"/>
</dbReference>
<dbReference type="InterPro" id="IPR036390">
    <property type="entry name" value="WH_DNA-bd_sf"/>
</dbReference>
<dbReference type="PANTHER" id="PTHR43537:SF51">
    <property type="entry name" value="HTH-TYPE TRANSCRIPTIONAL REGULATOR LGOR-RELATED"/>
    <property type="match status" value="1"/>
</dbReference>
<dbReference type="AlphaFoldDB" id="A0A419V8N7"/>
<dbReference type="GO" id="GO:0003677">
    <property type="term" value="F:DNA binding"/>
    <property type="evidence" value="ECO:0007669"/>
    <property type="project" value="UniProtKB-KW"/>
</dbReference>
<dbReference type="Pfam" id="PF07729">
    <property type="entry name" value="FCD"/>
    <property type="match status" value="1"/>
</dbReference>
<proteinExistence type="predicted"/>
<organism evidence="5 6">
    <name type="scientific">Sinobaca qinghaiensis</name>
    <dbReference type="NCBI Taxonomy" id="342944"/>
    <lineage>
        <taxon>Bacteria</taxon>
        <taxon>Bacillati</taxon>
        <taxon>Bacillota</taxon>
        <taxon>Bacilli</taxon>
        <taxon>Bacillales</taxon>
        <taxon>Sporolactobacillaceae</taxon>
        <taxon>Sinobaca</taxon>
    </lineage>
</organism>
<keyword evidence="1" id="KW-0805">Transcription regulation</keyword>
<evidence type="ECO:0000313" key="6">
    <source>
        <dbReference type="Proteomes" id="UP000285120"/>
    </source>
</evidence>
<evidence type="ECO:0000259" key="4">
    <source>
        <dbReference type="PROSITE" id="PS50949"/>
    </source>
</evidence>
<dbReference type="SMART" id="SM00345">
    <property type="entry name" value="HTH_GNTR"/>
    <property type="match status" value="1"/>
</dbReference>
<name>A0A419V8N7_9BACL</name>
<keyword evidence="2" id="KW-0238">DNA-binding</keyword>
<comment type="caution">
    <text evidence="5">The sequence shown here is derived from an EMBL/GenBank/DDBJ whole genome shotgun (WGS) entry which is preliminary data.</text>
</comment>
<dbReference type="InterPro" id="IPR008920">
    <property type="entry name" value="TF_FadR/GntR_C"/>
</dbReference>
<dbReference type="Gene3D" id="1.20.120.530">
    <property type="entry name" value="GntR ligand-binding domain-like"/>
    <property type="match status" value="1"/>
</dbReference>
<protein>
    <submittedName>
        <fullName evidence="5">GntR family transcriptional regulator</fullName>
    </submittedName>
</protein>
<dbReference type="CDD" id="cd07377">
    <property type="entry name" value="WHTH_GntR"/>
    <property type="match status" value="1"/>
</dbReference>
<evidence type="ECO:0000256" key="2">
    <source>
        <dbReference type="ARBA" id="ARBA00023125"/>
    </source>
</evidence>
<dbReference type="Gene3D" id="1.10.10.10">
    <property type="entry name" value="Winged helix-like DNA-binding domain superfamily/Winged helix DNA-binding domain"/>
    <property type="match status" value="1"/>
</dbReference>
<evidence type="ECO:0000256" key="1">
    <source>
        <dbReference type="ARBA" id="ARBA00023015"/>
    </source>
</evidence>
<dbReference type="SUPFAM" id="SSF46785">
    <property type="entry name" value="Winged helix' DNA-binding domain"/>
    <property type="match status" value="1"/>
</dbReference>
<dbReference type="PRINTS" id="PR00035">
    <property type="entry name" value="HTHGNTR"/>
</dbReference>
<dbReference type="SMART" id="SM00895">
    <property type="entry name" value="FCD"/>
    <property type="match status" value="1"/>
</dbReference>
<feature type="domain" description="HTH gntR-type" evidence="4">
    <location>
        <begin position="3"/>
        <end position="70"/>
    </location>
</feature>
<dbReference type="RefSeq" id="WP_120191735.1">
    <property type="nucleotide sequence ID" value="NZ_RAPK01000006.1"/>
</dbReference>
<dbReference type="PANTHER" id="PTHR43537">
    <property type="entry name" value="TRANSCRIPTIONAL REGULATOR, GNTR FAMILY"/>
    <property type="match status" value="1"/>
</dbReference>
<dbReference type="SUPFAM" id="SSF48008">
    <property type="entry name" value="GntR ligand-binding domain-like"/>
    <property type="match status" value="1"/>
</dbReference>
<dbReference type="Proteomes" id="UP000285120">
    <property type="component" value="Unassembled WGS sequence"/>
</dbReference>
<dbReference type="OrthoDB" id="574518at2"/>
<dbReference type="Pfam" id="PF00392">
    <property type="entry name" value="GntR"/>
    <property type="match status" value="1"/>
</dbReference>
<dbReference type="PROSITE" id="PS50949">
    <property type="entry name" value="HTH_GNTR"/>
    <property type="match status" value="1"/>
</dbReference>
<gene>
    <name evidence="5" type="ORF">ATL39_0539</name>
</gene>
<evidence type="ECO:0000313" key="5">
    <source>
        <dbReference type="EMBL" id="RKD76323.1"/>
    </source>
</evidence>
<keyword evidence="3" id="KW-0804">Transcription</keyword>